<proteinExistence type="predicted"/>
<feature type="domain" description="Peptidase S1" evidence="2">
    <location>
        <begin position="1"/>
        <end position="142"/>
    </location>
</feature>
<sequence>MENGNDIAILTLDTNFSGPVATLETDPSAYVTGADVTTLGWANTQVGPNPDPEQLRKVTVPLVSDSACSGSYGSDYKKGTMVCAGFEDGAKDSCDCDSGSPLVKNGRLVGVISWGHGCAKPKEYGIYARVTSFIDQINAQLGK</sequence>
<dbReference type="KEGG" id="rsa:RSal33209_1903"/>
<dbReference type="MEROPS" id="S01.102"/>
<dbReference type="FunFam" id="2.40.10.10:FF:000002">
    <property type="entry name" value="Transmembrane protease serine"/>
    <property type="match status" value="1"/>
</dbReference>
<dbReference type="SUPFAM" id="SSF50494">
    <property type="entry name" value="Trypsin-like serine proteases"/>
    <property type="match status" value="1"/>
</dbReference>
<protein>
    <submittedName>
        <fullName evidence="3">Serine protease, trypsin family</fullName>
        <ecNumber evidence="3">3.4.21.4</ecNumber>
    </submittedName>
</protein>
<dbReference type="PANTHER" id="PTHR24276:SF98">
    <property type="entry name" value="FI18310P1-RELATED"/>
    <property type="match status" value="1"/>
</dbReference>
<dbReference type="InterPro" id="IPR001254">
    <property type="entry name" value="Trypsin_dom"/>
</dbReference>
<dbReference type="Pfam" id="PF00089">
    <property type="entry name" value="Trypsin"/>
    <property type="match status" value="1"/>
</dbReference>
<name>A9WQU1_RENSM</name>
<dbReference type="GO" id="GO:0006508">
    <property type="term" value="P:proteolysis"/>
    <property type="evidence" value="ECO:0007669"/>
    <property type="project" value="UniProtKB-KW"/>
</dbReference>
<dbReference type="InterPro" id="IPR043504">
    <property type="entry name" value="Peptidase_S1_PA_chymotrypsin"/>
</dbReference>
<dbReference type="PANTHER" id="PTHR24276">
    <property type="entry name" value="POLYSERASE-RELATED"/>
    <property type="match status" value="1"/>
</dbReference>
<dbReference type="InterPro" id="IPR050430">
    <property type="entry name" value="Peptidase_S1"/>
</dbReference>
<dbReference type="InterPro" id="IPR009003">
    <property type="entry name" value="Peptidase_S1_PA"/>
</dbReference>
<accession>A9WQU1</accession>
<keyword evidence="3" id="KW-0378">Hydrolase</keyword>
<organism evidence="3 4">
    <name type="scientific">Renibacterium salmoninarum (strain ATCC 33209 / DSM 20767 / JCM 11484 / NBRC 15589 / NCIMB 2235)</name>
    <dbReference type="NCBI Taxonomy" id="288705"/>
    <lineage>
        <taxon>Bacteria</taxon>
        <taxon>Bacillati</taxon>
        <taxon>Actinomycetota</taxon>
        <taxon>Actinomycetes</taxon>
        <taxon>Micrococcales</taxon>
        <taxon>Micrococcaceae</taxon>
        <taxon>Renibacterium</taxon>
    </lineage>
</organism>
<dbReference type="PROSITE" id="PS50240">
    <property type="entry name" value="TRYPSIN_DOM"/>
    <property type="match status" value="1"/>
</dbReference>
<reference evidence="4" key="1">
    <citation type="journal article" date="2008" name="J. Bacteriol.">
        <title>Genome sequence of the fish pathogen Renibacterium salmoninarum suggests reductive evolution away from an environmental Arthrobacter ancestor.</title>
        <authorList>
            <person name="Wiens G.D."/>
            <person name="Rockey D.D."/>
            <person name="Wu Z."/>
            <person name="Chang J."/>
            <person name="Levy R."/>
            <person name="Crane S."/>
            <person name="Chen D.S."/>
            <person name="Capri G.R."/>
            <person name="Burnett J.R."/>
            <person name="Sudheesh P.S."/>
            <person name="Schipma M.J."/>
            <person name="Burd H."/>
            <person name="Bhattacharyya A."/>
            <person name="Rhodes L.D."/>
            <person name="Kaul R."/>
            <person name="Strom M.S."/>
        </authorList>
    </citation>
    <scope>NUCLEOTIDE SEQUENCE [LARGE SCALE GENOMIC DNA]</scope>
    <source>
        <strain evidence="4">ATCC 33209 / DSM 20767 / JCM 11484 / NBRC 15589 / NCIMB 2235</strain>
    </source>
</reference>
<keyword evidence="1" id="KW-1015">Disulfide bond</keyword>
<dbReference type="Proteomes" id="UP000002007">
    <property type="component" value="Chromosome"/>
</dbReference>
<evidence type="ECO:0000313" key="4">
    <source>
        <dbReference type="Proteomes" id="UP000002007"/>
    </source>
</evidence>
<evidence type="ECO:0000259" key="2">
    <source>
        <dbReference type="PROSITE" id="PS50240"/>
    </source>
</evidence>
<dbReference type="EMBL" id="CP000910">
    <property type="protein sequence ID" value="ABY23636.1"/>
    <property type="molecule type" value="Genomic_DNA"/>
</dbReference>
<evidence type="ECO:0000313" key="3">
    <source>
        <dbReference type="EMBL" id="ABY23636.1"/>
    </source>
</evidence>
<dbReference type="CDD" id="cd00190">
    <property type="entry name" value="Tryp_SPc"/>
    <property type="match status" value="1"/>
</dbReference>
<dbReference type="AlphaFoldDB" id="A9WQU1"/>
<keyword evidence="3" id="KW-0645">Protease</keyword>
<evidence type="ECO:0000256" key="1">
    <source>
        <dbReference type="ARBA" id="ARBA00023157"/>
    </source>
</evidence>
<dbReference type="eggNOG" id="COG5640">
    <property type="taxonomic scope" value="Bacteria"/>
</dbReference>
<dbReference type="Gene3D" id="2.40.10.10">
    <property type="entry name" value="Trypsin-like serine proteases"/>
    <property type="match status" value="2"/>
</dbReference>
<dbReference type="GO" id="GO:0004252">
    <property type="term" value="F:serine-type endopeptidase activity"/>
    <property type="evidence" value="ECO:0007669"/>
    <property type="project" value="UniProtKB-EC"/>
</dbReference>
<dbReference type="STRING" id="288705.RSal33209_1903"/>
<dbReference type="EC" id="3.4.21.4" evidence="3"/>
<keyword evidence="4" id="KW-1185">Reference proteome</keyword>
<dbReference type="RefSeq" id="WP_012245307.1">
    <property type="nucleotide sequence ID" value="NC_010168.1"/>
</dbReference>
<dbReference type="SMART" id="SM00020">
    <property type="entry name" value="Tryp_SPc"/>
    <property type="match status" value="1"/>
</dbReference>
<gene>
    <name evidence="3" type="ordered locus">RSal33209_1903</name>
</gene>
<dbReference type="HOGENOM" id="CLU_006842_13_2_11"/>